<proteinExistence type="predicted"/>
<protein>
    <submittedName>
        <fullName evidence="1">Uncharacterized protein</fullName>
    </submittedName>
</protein>
<organism evidence="1 2">
    <name type="scientific">Streblomastix strix</name>
    <dbReference type="NCBI Taxonomy" id="222440"/>
    <lineage>
        <taxon>Eukaryota</taxon>
        <taxon>Metamonada</taxon>
        <taxon>Preaxostyla</taxon>
        <taxon>Oxymonadida</taxon>
        <taxon>Streblomastigidae</taxon>
        <taxon>Streblomastix</taxon>
    </lineage>
</organism>
<evidence type="ECO:0000313" key="2">
    <source>
        <dbReference type="Proteomes" id="UP000324800"/>
    </source>
</evidence>
<dbReference type="AlphaFoldDB" id="A0A5J4VFY4"/>
<dbReference type="EMBL" id="SNRW01007360">
    <property type="protein sequence ID" value="KAA6381375.1"/>
    <property type="molecule type" value="Genomic_DNA"/>
</dbReference>
<sequence length="100" mass="11401">MWMSAIGGTMVDPTFATNSKSKIDAVFAKYEIAQRKPMDENGINSLFALKEELQQIIFIEGVQVVDIQQAHEIIIFDVESTLDEIEMVPIPHFKKYPSFH</sequence>
<comment type="caution">
    <text evidence="1">The sequence shown here is derived from an EMBL/GenBank/DDBJ whole genome shotgun (WGS) entry which is preliminary data.</text>
</comment>
<evidence type="ECO:0000313" key="1">
    <source>
        <dbReference type="EMBL" id="KAA6381375.1"/>
    </source>
</evidence>
<accession>A0A5J4VFY4</accession>
<reference evidence="1 2" key="1">
    <citation type="submission" date="2019-03" db="EMBL/GenBank/DDBJ databases">
        <title>Single cell metagenomics reveals metabolic interactions within the superorganism composed of flagellate Streblomastix strix and complex community of Bacteroidetes bacteria on its surface.</title>
        <authorList>
            <person name="Treitli S.C."/>
            <person name="Kolisko M."/>
            <person name="Husnik F."/>
            <person name="Keeling P."/>
            <person name="Hampl V."/>
        </authorList>
    </citation>
    <scope>NUCLEOTIDE SEQUENCE [LARGE SCALE GENOMIC DNA]</scope>
    <source>
        <strain evidence="1">ST1C</strain>
    </source>
</reference>
<gene>
    <name evidence="1" type="ORF">EZS28_023098</name>
</gene>
<dbReference type="Proteomes" id="UP000324800">
    <property type="component" value="Unassembled WGS sequence"/>
</dbReference>
<name>A0A5J4VFY4_9EUKA</name>